<dbReference type="Proteomes" id="UP000549394">
    <property type="component" value="Unassembled WGS sequence"/>
</dbReference>
<dbReference type="GO" id="GO:0006629">
    <property type="term" value="P:lipid metabolic process"/>
    <property type="evidence" value="ECO:0007669"/>
    <property type="project" value="InterPro"/>
</dbReference>
<dbReference type="InterPro" id="IPR012171">
    <property type="entry name" value="Fatty_acid_desaturase"/>
</dbReference>
<dbReference type="AlphaFoldDB" id="A0A7I8VFW2"/>
<dbReference type="InterPro" id="IPR005804">
    <property type="entry name" value="FA_desaturase_dom"/>
</dbReference>
<gene>
    <name evidence="3" type="ORF">DGYR_LOCUS3855</name>
</gene>
<keyword evidence="1" id="KW-1133">Transmembrane helix</keyword>
<dbReference type="GO" id="GO:0016717">
    <property type="term" value="F:oxidoreductase activity, acting on paired donors, with oxidation of a pair of donors resulting in the reduction of molecular oxygen to two molecules of water"/>
    <property type="evidence" value="ECO:0007669"/>
    <property type="project" value="TreeGrafter"/>
</dbReference>
<comment type="caution">
    <text evidence="3">The sequence shown here is derived from an EMBL/GenBank/DDBJ whole genome shotgun (WGS) entry which is preliminary data.</text>
</comment>
<feature type="transmembrane region" description="Helical" evidence="1">
    <location>
        <begin position="225"/>
        <end position="248"/>
    </location>
</feature>
<accession>A0A7I8VFW2</accession>
<dbReference type="PANTHER" id="PTHR19353">
    <property type="entry name" value="FATTY ACID DESATURASE 2"/>
    <property type="match status" value="1"/>
</dbReference>
<evidence type="ECO:0000259" key="2">
    <source>
        <dbReference type="Pfam" id="PF00487"/>
    </source>
</evidence>
<name>A0A7I8VFW2_9ANNE</name>
<protein>
    <recommendedName>
        <fullName evidence="2">Fatty acid desaturase domain-containing protein</fullName>
    </recommendedName>
</protein>
<evidence type="ECO:0000313" key="4">
    <source>
        <dbReference type="Proteomes" id="UP000549394"/>
    </source>
</evidence>
<dbReference type="PANTHER" id="PTHR19353:SF13">
    <property type="entry name" value="FATTY ACID DESATURASE 6"/>
    <property type="match status" value="1"/>
</dbReference>
<dbReference type="EMBL" id="CAJFCJ010000005">
    <property type="protein sequence ID" value="CAD5115080.1"/>
    <property type="molecule type" value="Genomic_DNA"/>
</dbReference>
<sequence length="361" mass="41392">MVYFRNKEKGEKSNGDVDEKTKNKIVYDRVNVKTLPSFSLLNDKVQKVVRSASWYERYGREWQMIGIMLLLFPTCIYMQCSSNLVNIIGGTLIGGFAYAGLSQRFGHLAVHGALTQSKSINKLLADILVQFFGNFPTCLVYDAHIVLHHPHTNIIDLGDSSIWKVPALPKIVYMLFAPFLLPVLTPVFGLVGLIVERKFGYVLQYLLWSTLGLVAHFLPLYYFGYSIAACLFLIFASKSVFTVPYIHINIFQHIGLPMYSNEARPPRVYQMSTGVLNLRKNLILDLVFGPALIDCHVEHHLFPKLSDSMCFRIKPLVKEYMKENNLPYHESDYSERFFAFMQDYQRLMKDAPPITHFIGIQ</sequence>
<keyword evidence="1" id="KW-0472">Membrane</keyword>
<keyword evidence="1" id="KW-0812">Transmembrane</keyword>
<organism evidence="3 4">
    <name type="scientific">Dimorphilus gyrociliatus</name>
    <dbReference type="NCBI Taxonomy" id="2664684"/>
    <lineage>
        <taxon>Eukaryota</taxon>
        <taxon>Metazoa</taxon>
        <taxon>Spiralia</taxon>
        <taxon>Lophotrochozoa</taxon>
        <taxon>Annelida</taxon>
        <taxon>Polychaeta</taxon>
        <taxon>Polychaeta incertae sedis</taxon>
        <taxon>Dinophilidae</taxon>
        <taxon>Dimorphilus</taxon>
    </lineage>
</organism>
<keyword evidence="4" id="KW-1185">Reference proteome</keyword>
<feature type="transmembrane region" description="Helical" evidence="1">
    <location>
        <begin position="202"/>
        <end position="219"/>
    </location>
</feature>
<proteinExistence type="predicted"/>
<dbReference type="Pfam" id="PF00487">
    <property type="entry name" value="FA_desaturase"/>
    <property type="match status" value="1"/>
</dbReference>
<feature type="transmembrane region" description="Helical" evidence="1">
    <location>
        <begin position="171"/>
        <end position="195"/>
    </location>
</feature>
<dbReference type="OrthoDB" id="8734935at2759"/>
<feature type="domain" description="Fatty acid desaturase" evidence="2">
    <location>
        <begin position="87"/>
        <end position="330"/>
    </location>
</feature>
<feature type="transmembrane region" description="Helical" evidence="1">
    <location>
        <begin position="85"/>
        <end position="102"/>
    </location>
</feature>
<evidence type="ECO:0000256" key="1">
    <source>
        <dbReference type="SAM" id="Phobius"/>
    </source>
</evidence>
<evidence type="ECO:0000313" key="3">
    <source>
        <dbReference type="EMBL" id="CAD5115080.1"/>
    </source>
</evidence>
<dbReference type="GO" id="GO:0016020">
    <property type="term" value="C:membrane"/>
    <property type="evidence" value="ECO:0007669"/>
    <property type="project" value="TreeGrafter"/>
</dbReference>
<reference evidence="3 4" key="1">
    <citation type="submission" date="2020-08" db="EMBL/GenBank/DDBJ databases">
        <authorList>
            <person name="Hejnol A."/>
        </authorList>
    </citation>
    <scope>NUCLEOTIDE SEQUENCE [LARGE SCALE GENOMIC DNA]</scope>
</reference>